<gene>
    <name evidence="4" type="ORF">GCM10023350_36320</name>
</gene>
<organism evidence="4 5">
    <name type="scientific">Nocardioides endophyticus</name>
    <dbReference type="NCBI Taxonomy" id="1353775"/>
    <lineage>
        <taxon>Bacteria</taxon>
        <taxon>Bacillati</taxon>
        <taxon>Actinomycetota</taxon>
        <taxon>Actinomycetes</taxon>
        <taxon>Propionibacteriales</taxon>
        <taxon>Nocardioidaceae</taxon>
        <taxon>Nocardioides</taxon>
    </lineage>
</organism>
<keyword evidence="2" id="KW-0812">Transmembrane</keyword>
<dbReference type="Proteomes" id="UP001499882">
    <property type="component" value="Unassembled WGS sequence"/>
</dbReference>
<keyword evidence="3" id="KW-0732">Signal</keyword>
<evidence type="ECO:0000256" key="1">
    <source>
        <dbReference type="SAM" id="MobiDB-lite"/>
    </source>
</evidence>
<feature type="compositionally biased region" description="Acidic residues" evidence="1">
    <location>
        <begin position="296"/>
        <end position="306"/>
    </location>
</feature>
<accession>A0ABP8Z6Q7</accession>
<proteinExistence type="predicted"/>
<protein>
    <submittedName>
        <fullName evidence="4">DUF6049 family protein</fullName>
    </submittedName>
</protein>
<sequence>MPRPSLLPALVAATFAGILLSPLGAPTAGAAEVAAPKATEQAPLAVTIDRLTPSELPRTGPIRVSGTLTNTDDETWTTVNLYPWSYDVPITSTAELAEAADTDPDNPVGERITDPAPYYTIDELAPGETMQYSFAVPRKRIPTQGPGVYWFGVHALGANADGRDNVADGRARTFLPLVPSRTSRTVDTALVLPIRHAVRHDADGRIADLPGWTSTLSALGQLRTLTDFGVAAGDRPLTWLVDPAVTDAVVRLTEGNPERSLAPTIEPGEPDGEESESPSSDASDEPSDEASPGNGESEDAEPEDPDVAAASAAGSAWLDRLHTGLEGTEILGLPYGDLDVSAAATHDPGAYESARERSGTALAPWGLPLSPAVSGPSGYLSPDALEMTGADTQVLVTDRMFRGRAPSVAEIDGRPVVVTSSEAASGGPGPESPMSPVAVRQRIVSEAALRLLSPGQPPLVVVLPSTWAPASSTGFWDGLDLDWLRLTTVSAISAQPGRGVDPDRLLYPDRQRAAELDAVDFTAATDLARAGDTLQNLLTLNDQVGGVVRDEAMTDLANANRRQPLTSRASASRSRDWIEDHLKSVEVTAPKAVILSSGSGRFSATVHNGLDQPVTVRLDAVTDPQLRVTVPDANVEIGPGARRTILLNASSQAVGVRNVQLLLTDSEGTSLGSSDSLPIRSNRVSNVIWLILGTGVALLFGTIAVRLFRRIRAAATSG</sequence>
<evidence type="ECO:0000313" key="5">
    <source>
        <dbReference type="Proteomes" id="UP001499882"/>
    </source>
</evidence>
<dbReference type="RefSeq" id="WP_345528340.1">
    <property type="nucleotide sequence ID" value="NZ_BAABKN010000023.1"/>
</dbReference>
<feature type="signal peptide" evidence="3">
    <location>
        <begin position="1"/>
        <end position="30"/>
    </location>
</feature>
<evidence type="ECO:0000256" key="3">
    <source>
        <dbReference type="SAM" id="SignalP"/>
    </source>
</evidence>
<dbReference type="InterPro" id="IPR046112">
    <property type="entry name" value="DUF6049"/>
</dbReference>
<keyword evidence="5" id="KW-1185">Reference proteome</keyword>
<keyword evidence="2" id="KW-0472">Membrane</keyword>
<keyword evidence="2" id="KW-1133">Transmembrane helix</keyword>
<feature type="chain" id="PRO_5046611725" evidence="3">
    <location>
        <begin position="31"/>
        <end position="718"/>
    </location>
</feature>
<feature type="transmembrane region" description="Helical" evidence="2">
    <location>
        <begin position="687"/>
        <end position="708"/>
    </location>
</feature>
<evidence type="ECO:0000256" key="2">
    <source>
        <dbReference type="SAM" id="Phobius"/>
    </source>
</evidence>
<dbReference type="EMBL" id="BAABKN010000023">
    <property type="protein sequence ID" value="GAA4748129.1"/>
    <property type="molecule type" value="Genomic_DNA"/>
</dbReference>
<name>A0ABP8Z6Q7_9ACTN</name>
<feature type="compositionally biased region" description="Acidic residues" evidence="1">
    <location>
        <begin position="268"/>
        <end position="288"/>
    </location>
</feature>
<dbReference type="Pfam" id="PF19516">
    <property type="entry name" value="DUF6049"/>
    <property type="match status" value="2"/>
</dbReference>
<reference evidence="5" key="1">
    <citation type="journal article" date="2019" name="Int. J. Syst. Evol. Microbiol.">
        <title>The Global Catalogue of Microorganisms (GCM) 10K type strain sequencing project: providing services to taxonomists for standard genome sequencing and annotation.</title>
        <authorList>
            <consortium name="The Broad Institute Genomics Platform"/>
            <consortium name="The Broad Institute Genome Sequencing Center for Infectious Disease"/>
            <person name="Wu L."/>
            <person name="Ma J."/>
        </authorList>
    </citation>
    <scope>NUCLEOTIDE SEQUENCE [LARGE SCALE GENOMIC DNA]</scope>
    <source>
        <strain evidence="5">JCM 18532</strain>
    </source>
</reference>
<feature type="region of interest" description="Disordered" evidence="1">
    <location>
        <begin position="253"/>
        <end position="311"/>
    </location>
</feature>
<comment type="caution">
    <text evidence="4">The sequence shown here is derived from an EMBL/GenBank/DDBJ whole genome shotgun (WGS) entry which is preliminary data.</text>
</comment>
<evidence type="ECO:0000313" key="4">
    <source>
        <dbReference type="EMBL" id="GAA4748129.1"/>
    </source>
</evidence>